<dbReference type="PANTHER" id="PTHR21015">
    <property type="entry name" value="UDP-N-ACETYLGLUCOSAMINE--N-ACETYLMURAMYL-(PENTAPEPTIDE) PYROPHOSPHORYL-UNDECAPRENOL N-ACETYLGLUCOSAMINE TRANSFERASE 1"/>
    <property type="match status" value="1"/>
</dbReference>
<sequence length="370" mass="42381">MKYIFIVQGEGRGHLTQCMALEEILRKNGHEVVEILVGKSQSRQLPDFFMRSIQAPIRRFESPNFLPTASNKRNNILRSVGYNLLKVPTYLKSMRFIKERIRETQAEVVVNFYELLTGLTYALYHIKVPQICIGHQYLFLHKNFHLPEINKAEIQLLNIFSQLTCLGASKKLALSFTKMEDDNDHRICIVPPLLRKEVFSMQATTGNYIHGYMVNAGFAENVMAWHQRCPETELRFFWDRKGEKEVKVIDETLSFHPLDDKAFLKQMSGCKAYASTAGFESVCEAMYLGKPILMVPAHIEQDCNAQDAARSGAGIVSDDFDLDRLLRFAGQYKPNPSFRTWVNSAPYVILHALEPEPHDLPYLSGQVRMA</sequence>
<gene>
    <name evidence="1" type="ORF">MUN53_12060</name>
</gene>
<keyword evidence="2" id="KW-1185">Reference proteome</keyword>
<proteinExistence type="predicted"/>
<dbReference type="Proteomes" id="UP001165444">
    <property type="component" value="Unassembled WGS sequence"/>
</dbReference>
<reference evidence="1 2" key="1">
    <citation type="submission" date="2022-03" db="EMBL/GenBank/DDBJ databases">
        <title>Parabacteroides sp. nov. isolated from swine feces.</title>
        <authorList>
            <person name="Bak J.E."/>
        </authorList>
    </citation>
    <scope>NUCLEOTIDE SEQUENCE [LARGE SCALE GENOMIC DNA]</scope>
    <source>
        <strain evidence="1 2">AGMB00274</strain>
    </source>
</reference>
<evidence type="ECO:0000313" key="1">
    <source>
        <dbReference type="EMBL" id="MCJ2381334.1"/>
    </source>
</evidence>
<dbReference type="RefSeq" id="WP_243325657.1">
    <property type="nucleotide sequence ID" value="NZ_JAKZMM010000031.1"/>
</dbReference>
<dbReference type="SUPFAM" id="SSF53756">
    <property type="entry name" value="UDP-Glycosyltransferase/glycogen phosphorylase"/>
    <property type="match status" value="1"/>
</dbReference>
<name>A0ABT0C2T2_9BACT</name>
<comment type="caution">
    <text evidence="1">The sequence shown here is derived from an EMBL/GenBank/DDBJ whole genome shotgun (WGS) entry which is preliminary data.</text>
</comment>
<organism evidence="1 2">
    <name type="scientific">Parabacteroides faecalis</name>
    <dbReference type="NCBI Taxonomy" id="2924040"/>
    <lineage>
        <taxon>Bacteria</taxon>
        <taxon>Pseudomonadati</taxon>
        <taxon>Bacteroidota</taxon>
        <taxon>Bacteroidia</taxon>
        <taxon>Bacteroidales</taxon>
        <taxon>Tannerellaceae</taxon>
        <taxon>Parabacteroides</taxon>
    </lineage>
</organism>
<accession>A0ABT0C2T2</accession>
<protein>
    <submittedName>
        <fullName evidence="1">Glycosyltransferase</fullName>
    </submittedName>
</protein>
<evidence type="ECO:0000313" key="2">
    <source>
        <dbReference type="Proteomes" id="UP001165444"/>
    </source>
</evidence>
<dbReference type="Gene3D" id="3.40.50.2000">
    <property type="entry name" value="Glycogen Phosphorylase B"/>
    <property type="match status" value="1"/>
</dbReference>
<dbReference type="Pfam" id="PF13528">
    <property type="entry name" value="Glyco_trans_1_3"/>
    <property type="match status" value="1"/>
</dbReference>
<dbReference type="EMBL" id="JAKZMM010000031">
    <property type="protein sequence ID" value="MCJ2381334.1"/>
    <property type="molecule type" value="Genomic_DNA"/>
</dbReference>
<dbReference type="PANTHER" id="PTHR21015:SF22">
    <property type="entry name" value="GLYCOSYLTRANSFERASE"/>
    <property type="match status" value="1"/>
</dbReference>